<dbReference type="AlphaFoldDB" id="X0Y389"/>
<reference evidence="1" key="1">
    <citation type="journal article" date="2014" name="Front. Microbiol.">
        <title>High frequency of phylogenetically diverse reductive dehalogenase-homologous genes in deep subseafloor sedimentary metagenomes.</title>
        <authorList>
            <person name="Kawai M."/>
            <person name="Futagami T."/>
            <person name="Toyoda A."/>
            <person name="Takaki Y."/>
            <person name="Nishi S."/>
            <person name="Hori S."/>
            <person name="Arai W."/>
            <person name="Tsubouchi T."/>
            <person name="Morono Y."/>
            <person name="Uchiyama I."/>
            <person name="Ito T."/>
            <person name="Fujiyama A."/>
            <person name="Inagaki F."/>
            <person name="Takami H."/>
        </authorList>
    </citation>
    <scope>NUCLEOTIDE SEQUENCE</scope>
    <source>
        <strain evidence="1">Expedition CK06-06</strain>
    </source>
</reference>
<accession>X0Y389</accession>
<name>X0Y389_9ZZZZ</name>
<proteinExistence type="predicted"/>
<comment type="caution">
    <text evidence="1">The sequence shown here is derived from an EMBL/GenBank/DDBJ whole genome shotgun (WGS) entry which is preliminary data.</text>
</comment>
<feature type="non-terminal residue" evidence="1">
    <location>
        <position position="1"/>
    </location>
</feature>
<protein>
    <submittedName>
        <fullName evidence="1">Uncharacterized protein</fullName>
    </submittedName>
</protein>
<dbReference type="EMBL" id="BARS01055930">
    <property type="protein sequence ID" value="GAG50175.1"/>
    <property type="molecule type" value="Genomic_DNA"/>
</dbReference>
<evidence type="ECO:0000313" key="1">
    <source>
        <dbReference type="EMBL" id="GAG50175.1"/>
    </source>
</evidence>
<gene>
    <name evidence="1" type="ORF">S01H1_82489</name>
</gene>
<sequence length="34" mass="4226">QHLTYYFPFSRNRSIFIGTAQHDEKYNNKRYVKC</sequence>
<organism evidence="1">
    <name type="scientific">marine sediment metagenome</name>
    <dbReference type="NCBI Taxonomy" id="412755"/>
    <lineage>
        <taxon>unclassified sequences</taxon>
        <taxon>metagenomes</taxon>
        <taxon>ecological metagenomes</taxon>
    </lineage>
</organism>